<dbReference type="EMBL" id="VUMU01000001">
    <property type="protein sequence ID" value="MST56654.1"/>
    <property type="molecule type" value="Genomic_DNA"/>
</dbReference>
<evidence type="ECO:0000256" key="1">
    <source>
        <dbReference type="ARBA" id="ARBA00022729"/>
    </source>
</evidence>
<name>A0A6L5YED8_9FIRM</name>
<dbReference type="SUPFAM" id="SSF53850">
    <property type="entry name" value="Periplasmic binding protein-like II"/>
    <property type="match status" value="1"/>
</dbReference>
<keyword evidence="3" id="KW-1185">Reference proteome</keyword>
<sequence length="349" mass="39165">MRTSYSKKHRAGISVLSGLTAALLLFTGCSKSEETVYQIPEDRKLIVYTAHKADVYEPIIKEFEERTGIFVELKAGDTLALFDELQQDAPGTFDVMFGGGIENFEECRDYLEPYKVSEIDQIAEQYRTEGDAYTPFSVLPTVFIYNNKLVYPVAAPRTWEELQTDRWKGKIAFADPTKSGSSYTALCTMLQVSDQDAQKTLEDFTGALDGYLSPSSVAVLEEVNAGTRLVGITTEGMARQKILEGADITVIYPTDGTSAIPDATAIVKGAKHMENAKLFLEFTVSSDVQRLVEEAFFRRTVRNDMEEYAAPEQTKLKTIDYDIHWASQEKEKILNTWETLQGRTDEKVD</sequence>
<accession>A0A6L5YED8</accession>
<comment type="caution">
    <text evidence="2">The sequence shown here is derived from an EMBL/GenBank/DDBJ whole genome shotgun (WGS) entry which is preliminary data.</text>
</comment>
<keyword evidence="1" id="KW-0732">Signal</keyword>
<evidence type="ECO:0000313" key="2">
    <source>
        <dbReference type="EMBL" id="MST56654.1"/>
    </source>
</evidence>
<dbReference type="PIRSF" id="PIRSF002825">
    <property type="entry name" value="CfbpA"/>
    <property type="match status" value="1"/>
</dbReference>
<organism evidence="2 3">
    <name type="scientific">Waltera intestinalis</name>
    <dbReference type="NCBI Taxonomy" id="2606635"/>
    <lineage>
        <taxon>Bacteria</taxon>
        <taxon>Bacillati</taxon>
        <taxon>Bacillota</taxon>
        <taxon>Clostridia</taxon>
        <taxon>Lachnospirales</taxon>
        <taxon>Lachnospiraceae</taxon>
        <taxon>Waltera</taxon>
    </lineage>
</organism>
<dbReference type="AlphaFoldDB" id="A0A6L5YED8"/>
<dbReference type="PROSITE" id="PS51257">
    <property type="entry name" value="PROKAR_LIPOPROTEIN"/>
    <property type="match status" value="1"/>
</dbReference>
<dbReference type="Proteomes" id="UP000476055">
    <property type="component" value="Unassembled WGS sequence"/>
</dbReference>
<dbReference type="Pfam" id="PF13343">
    <property type="entry name" value="SBP_bac_6"/>
    <property type="match status" value="1"/>
</dbReference>
<reference evidence="2 3" key="1">
    <citation type="submission" date="2019-08" db="EMBL/GenBank/DDBJ databases">
        <title>In-depth cultivation of the pig gut microbiome towards novel bacterial diversity and tailored functional studies.</title>
        <authorList>
            <person name="Wylensek D."/>
            <person name="Hitch T.C.A."/>
            <person name="Clavel T."/>
        </authorList>
    </citation>
    <scope>NUCLEOTIDE SEQUENCE [LARGE SCALE GENOMIC DNA]</scope>
    <source>
        <strain evidence="2 3">WCA3-601-WT-6H</strain>
    </source>
</reference>
<proteinExistence type="predicted"/>
<dbReference type="PANTHER" id="PTHR30006">
    <property type="entry name" value="THIAMINE-BINDING PERIPLASMIC PROTEIN-RELATED"/>
    <property type="match status" value="1"/>
</dbReference>
<dbReference type="InterPro" id="IPR026045">
    <property type="entry name" value="Ferric-bd"/>
</dbReference>
<protein>
    <submittedName>
        <fullName evidence="2">Extracellular solute-binding protein</fullName>
    </submittedName>
</protein>
<dbReference type="Gene3D" id="3.40.190.10">
    <property type="entry name" value="Periplasmic binding protein-like II"/>
    <property type="match status" value="2"/>
</dbReference>
<dbReference type="RefSeq" id="WP_154494767.1">
    <property type="nucleotide sequence ID" value="NZ_VUMU01000001.1"/>
</dbReference>
<gene>
    <name evidence="2" type="ORF">FYJ59_00040</name>
</gene>
<evidence type="ECO:0000313" key="3">
    <source>
        <dbReference type="Proteomes" id="UP000476055"/>
    </source>
</evidence>